<proteinExistence type="predicted"/>
<evidence type="ECO:0000313" key="2">
    <source>
        <dbReference type="EnsemblMetazoa" id="CapteP203531"/>
    </source>
</evidence>
<dbReference type="EMBL" id="AMQN01007238">
    <property type="status" value="NOT_ANNOTATED_CDS"/>
    <property type="molecule type" value="Genomic_DNA"/>
</dbReference>
<dbReference type="HOGENOM" id="CLU_095086_0_0_1"/>
<dbReference type="EnsemblMetazoa" id="CapteT203531">
    <property type="protein sequence ID" value="CapteP203531"/>
    <property type="gene ID" value="CapteG203531"/>
</dbReference>
<dbReference type="Proteomes" id="UP000014760">
    <property type="component" value="Unassembled WGS sequence"/>
</dbReference>
<sequence>MAKAFPPAYRSMQYDPKHGQWVYARRPKIFIPCLPSARTFVRVVREMIPPSETNQSKFCKSGINVNEFAVDLPAIREKRNPCLERLYFMEKKPTKKETPVKISRGVDLKEDLYEQRTRGWPQPTPSRTAVKFFAPFQEQREKVLKQPMPGMLTCQRPLLSREEFPQRRTKLKEDVENCKRLYQTLYPEYDNFRKDFKEPESLSLRYRKPFVQGIKSQLHDSKSTDGNFVGGMDQLRWGINEPSAYSTHLIWRNLRL</sequence>
<protein>
    <submittedName>
        <fullName evidence="1 2">Uncharacterized protein</fullName>
    </submittedName>
</protein>
<accession>R7ULJ0</accession>
<dbReference type="EMBL" id="KB300259">
    <property type="protein sequence ID" value="ELU06963.1"/>
    <property type="molecule type" value="Genomic_DNA"/>
</dbReference>
<reference evidence="1 3" key="2">
    <citation type="journal article" date="2013" name="Nature">
        <title>Insights into bilaterian evolution from three spiralian genomes.</title>
        <authorList>
            <person name="Simakov O."/>
            <person name="Marletaz F."/>
            <person name="Cho S.J."/>
            <person name="Edsinger-Gonzales E."/>
            <person name="Havlak P."/>
            <person name="Hellsten U."/>
            <person name="Kuo D.H."/>
            <person name="Larsson T."/>
            <person name="Lv J."/>
            <person name="Arendt D."/>
            <person name="Savage R."/>
            <person name="Osoegawa K."/>
            <person name="de Jong P."/>
            <person name="Grimwood J."/>
            <person name="Chapman J.A."/>
            <person name="Shapiro H."/>
            <person name="Aerts A."/>
            <person name="Otillar R.P."/>
            <person name="Terry A.Y."/>
            <person name="Boore J.L."/>
            <person name="Grigoriev I.V."/>
            <person name="Lindberg D.R."/>
            <person name="Seaver E.C."/>
            <person name="Weisblat D.A."/>
            <person name="Putnam N.H."/>
            <person name="Rokhsar D.S."/>
        </authorList>
    </citation>
    <scope>NUCLEOTIDE SEQUENCE</scope>
    <source>
        <strain evidence="1 3">I ESC-2004</strain>
    </source>
</reference>
<dbReference type="AlphaFoldDB" id="R7ULJ0"/>
<dbReference type="EMBL" id="AMQN01007239">
    <property type="status" value="NOT_ANNOTATED_CDS"/>
    <property type="molecule type" value="Genomic_DNA"/>
</dbReference>
<reference evidence="2" key="3">
    <citation type="submission" date="2015-06" db="UniProtKB">
        <authorList>
            <consortium name="EnsemblMetazoa"/>
        </authorList>
    </citation>
    <scope>IDENTIFICATION</scope>
</reference>
<name>R7ULJ0_CAPTE</name>
<reference evidence="3" key="1">
    <citation type="submission" date="2012-12" db="EMBL/GenBank/DDBJ databases">
        <authorList>
            <person name="Hellsten U."/>
            <person name="Grimwood J."/>
            <person name="Chapman J.A."/>
            <person name="Shapiro H."/>
            <person name="Aerts A."/>
            <person name="Otillar R.P."/>
            <person name="Terry A.Y."/>
            <person name="Boore J.L."/>
            <person name="Simakov O."/>
            <person name="Marletaz F."/>
            <person name="Cho S.-J."/>
            <person name="Edsinger-Gonzales E."/>
            <person name="Havlak P."/>
            <person name="Kuo D.-H."/>
            <person name="Larsson T."/>
            <person name="Lv J."/>
            <person name="Arendt D."/>
            <person name="Savage R."/>
            <person name="Osoegawa K."/>
            <person name="de Jong P."/>
            <person name="Lindberg D.R."/>
            <person name="Seaver E.C."/>
            <person name="Weisblat D.A."/>
            <person name="Putnam N.H."/>
            <person name="Grigoriev I.V."/>
            <person name="Rokhsar D.S."/>
        </authorList>
    </citation>
    <scope>NUCLEOTIDE SEQUENCE</scope>
    <source>
        <strain evidence="3">I ESC-2004</strain>
    </source>
</reference>
<keyword evidence="3" id="KW-1185">Reference proteome</keyword>
<evidence type="ECO:0000313" key="1">
    <source>
        <dbReference type="EMBL" id="ELU06963.1"/>
    </source>
</evidence>
<evidence type="ECO:0000313" key="3">
    <source>
        <dbReference type="Proteomes" id="UP000014760"/>
    </source>
</evidence>
<organism evidence="1">
    <name type="scientific">Capitella teleta</name>
    <name type="common">Polychaete worm</name>
    <dbReference type="NCBI Taxonomy" id="283909"/>
    <lineage>
        <taxon>Eukaryota</taxon>
        <taxon>Metazoa</taxon>
        <taxon>Spiralia</taxon>
        <taxon>Lophotrochozoa</taxon>
        <taxon>Annelida</taxon>
        <taxon>Polychaeta</taxon>
        <taxon>Sedentaria</taxon>
        <taxon>Scolecida</taxon>
        <taxon>Capitellidae</taxon>
        <taxon>Capitella</taxon>
    </lineage>
</organism>
<gene>
    <name evidence="1" type="ORF">CAPTEDRAFT_203531</name>
</gene>